<feature type="transmembrane region" description="Helical" evidence="11">
    <location>
        <begin position="112"/>
        <end position="135"/>
    </location>
</feature>
<feature type="domain" description="G-protein coupled receptors family 1 profile" evidence="12">
    <location>
        <begin position="384"/>
        <end position="637"/>
    </location>
</feature>
<reference evidence="13 14" key="1">
    <citation type="submission" date="2022-05" db="EMBL/GenBank/DDBJ databases">
        <authorList>
            <consortium name="Genoscope - CEA"/>
            <person name="William W."/>
        </authorList>
    </citation>
    <scope>NUCLEOTIDE SEQUENCE [LARGE SCALE GENOMIC DNA]</scope>
</reference>
<evidence type="ECO:0000256" key="11">
    <source>
        <dbReference type="SAM" id="Phobius"/>
    </source>
</evidence>
<comment type="similarity">
    <text evidence="10">Belongs to the G-protein coupled receptor 1 family.</text>
</comment>
<comment type="subcellular location">
    <subcellularLocation>
        <location evidence="1">Cell membrane</location>
        <topology evidence="1">Multi-pass membrane protein</topology>
    </subcellularLocation>
</comment>
<feature type="transmembrane region" description="Helical" evidence="11">
    <location>
        <begin position="621"/>
        <end position="640"/>
    </location>
</feature>
<keyword evidence="14" id="KW-1185">Reference proteome</keyword>
<gene>
    <name evidence="13" type="ORF">PEVE_00004926</name>
</gene>
<keyword evidence="9 10" id="KW-0807">Transducer</keyword>
<feature type="transmembrane region" description="Helical" evidence="11">
    <location>
        <begin position="193"/>
        <end position="214"/>
    </location>
</feature>
<comment type="caution">
    <text evidence="13">The sequence shown here is derived from an EMBL/GenBank/DDBJ whole genome shotgun (WGS) entry which is preliminary data.</text>
</comment>
<dbReference type="CDD" id="cd00637">
    <property type="entry name" value="7tm_classA_rhodopsin-like"/>
    <property type="match status" value="1"/>
</dbReference>
<keyword evidence="7" id="KW-1015">Disulfide bond</keyword>
<sequence length="655" mass="75872">MNNSSSEVSPENFSLLPDVPIRFLEHSYESQNACYYELDFIFWILNGVIGLAILLGNSFTVAVFLSTSHMMDNYMNIYLTSLSFADMSMALLVVPGFAAFCSGCSYKLSEYCWFFGGARDIAFPATVLNLLAITYDRHSAVLRPLHYASTMTRRKVFTILIFVWFIPLVVSSVRNAWQHSMDETAVKRYETVYNAVLSVLFTFSPIPILFLVNIKLMRAIRSHRSRIHADMVESLTLTNASERGLSEGNRVTISDTNSVSKSIRERNRRNISRRRKGTMSCVLIVLIFIISWLPRAFFNFCSLFGRSDLASPLLRKLSLFFIFCQSSVNPIIYSFFRNDFRQAARSLPTFQSLGGRIIDKNCSRELDFLFWFINGAIGTIIVIGNFLTCAAFLRFENLRRSYMNLFLLSLAICDALMAVLVTPGYAAFCTGCVYSLSKLCWLFEGGKDICFLNSTFNLLAISYDRYMAIFQPLKYQTKMSLRKFRLILLAVWITPVCLALIRNIWSHSQPSDVVEEWNRIYSYCLLFIFVFVPILIVIAINAAIFTAIRRQRLKVATSYGKIYRYWWRRKYRLHYLQIRKGTLSCALVVLTFVVCWLPRTFYYLFYLFDRPDLVTLLLRKLSVTFLLFQSSTNPFIYSFYRREFRQAVKILIKCQ</sequence>
<evidence type="ECO:0000259" key="12">
    <source>
        <dbReference type="PROSITE" id="PS50262"/>
    </source>
</evidence>
<evidence type="ECO:0000256" key="3">
    <source>
        <dbReference type="ARBA" id="ARBA00022692"/>
    </source>
</evidence>
<evidence type="ECO:0000256" key="6">
    <source>
        <dbReference type="ARBA" id="ARBA00023136"/>
    </source>
</evidence>
<dbReference type="Proteomes" id="UP001159427">
    <property type="component" value="Unassembled WGS sequence"/>
</dbReference>
<evidence type="ECO:0000313" key="14">
    <source>
        <dbReference type="Proteomes" id="UP001159427"/>
    </source>
</evidence>
<dbReference type="SUPFAM" id="SSF81321">
    <property type="entry name" value="Family A G protein-coupled receptor-like"/>
    <property type="match status" value="2"/>
</dbReference>
<evidence type="ECO:0000256" key="8">
    <source>
        <dbReference type="ARBA" id="ARBA00023170"/>
    </source>
</evidence>
<feature type="transmembrane region" description="Helical" evidence="11">
    <location>
        <begin position="368"/>
        <end position="393"/>
    </location>
</feature>
<evidence type="ECO:0000313" key="13">
    <source>
        <dbReference type="EMBL" id="CAH3019935.1"/>
    </source>
</evidence>
<keyword evidence="3 10" id="KW-0812">Transmembrane</keyword>
<evidence type="ECO:0000256" key="2">
    <source>
        <dbReference type="ARBA" id="ARBA00022475"/>
    </source>
</evidence>
<keyword evidence="6 11" id="KW-0472">Membrane</keyword>
<evidence type="ECO:0000256" key="4">
    <source>
        <dbReference type="ARBA" id="ARBA00022989"/>
    </source>
</evidence>
<feature type="transmembrane region" description="Helical" evidence="11">
    <location>
        <begin position="317"/>
        <end position="336"/>
    </location>
</feature>
<keyword evidence="8 10" id="KW-0675">Receptor</keyword>
<feature type="transmembrane region" description="Helical" evidence="11">
    <location>
        <begin position="520"/>
        <end position="544"/>
    </location>
</feature>
<dbReference type="Gene3D" id="1.20.1070.10">
    <property type="entry name" value="Rhodopsin 7-helix transmembrane proteins"/>
    <property type="match status" value="2"/>
</dbReference>
<proteinExistence type="inferred from homology"/>
<dbReference type="PANTHER" id="PTHR24248:SF125">
    <property type="entry name" value="DOPAMINE D2-LIKE RECEPTOR"/>
    <property type="match status" value="1"/>
</dbReference>
<dbReference type="PANTHER" id="PTHR24248">
    <property type="entry name" value="ADRENERGIC RECEPTOR-RELATED G-PROTEIN COUPLED RECEPTOR"/>
    <property type="match status" value="1"/>
</dbReference>
<keyword evidence="2" id="KW-1003">Cell membrane</keyword>
<feature type="transmembrane region" description="Helical" evidence="11">
    <location>
        <begin position="77"/>
        <end position="100"/>
    </location>
</feature>
<evidence type="ECO:0000256" key="7">
    <source>
        <dbReference type="ARBA" id="ARBA00023157"/>
    </source>
</evidence>
<feature type="transmembrane region" description="Helical" evidence="11">
    <location>
        <begin position="277"/>
        <end position="297"/>
    </location>
</feature>
<feature type="transmembrane region" description="Helical" evidence="11">
    <location>
        <begin position="156"/>
        <end position="173"/>
    </location>
</feature>
<dbReference type="InterPro" id="IPR000276">
    <property type="entry name" value="GPCR_Rhodpsn"/>
</dbReference>
<dbReference type="Pfam" id="PF00001">
    <property type="entry name" value="7tm_1"/>
    <property type="match status" value="2"/>
</dbReference>
<feature type="domain" description="G-protein coupled receptors family 1 profile" evidence="12">
    <location>
        <begin position="56"/>
        <end position="333"/>
    </location>
</feature>
<keyword evidence="5 10" id="KW-0297">G-protein coupled receptor</keyword>
<feature type="transmembrane region" description="Helical" evidence="11">
    <location>
        <begin position="405"/>
        <end position="428"/>
    </location>
</feature>
<evidence type="ECO:0000256" key="9">
    <source>
        <dbReference type="ARBA" id="ARBA00023224"/>
    </source>
</evidence>
<protein>
    <recommendedName>
        <fullName evidence="12">G-protein coupled receptors family 1 profile domain-containing protein</fullName>
    </recommendedName>
</protein>
<feature type="transmembrane region" description="Helical" evidence="11">
    <location>
        <begin position="484"/>
        <end position="505"/>
    </location>
</feature>
<dbReference type="PRINTS" id="PR00237">
    <property type="entry name" value="GPCRRHODOPSN"/>
</dbReference>
<dbReference type="PROSITE" id="PS50262">
    <property type="entry name" value="G_PROTEIN_RECEP_F1_2"/>
    <property type="match status" value="2"/>
</dbReference>
<dbReference type="InterPro" id="IPR017452">
    <property type="entry name" value="GPCR_Rhodpsn_7TM"/>
</dbReference>
<name>A0ABN8LVW2_9CNID</name>
<organism evidence="13 14">
    <name type="scientific">Porites evermanni</name>
    <dbReference type="NCBI Taxonomy" id="104178"/>
    <lineage>
        <taxon>Eukaryota</taxon>
        <taxon>Metazoa</taxon>
        <taxon>Cnidaria</taxon>
        <taxon>Anthozoa</taxon>
        <taxon>Hexacorallia</taxon>
        <taxon>Scleractinia</taxon>
        <taxon>Fungiina</taxon>
        <taxon>Poritidae</taxon>
        <taxon>Porites</taxon>
    </lineage>
</organism>
<accession>A0ABN8LVW2</accession>
<feature type="transmembrane region" description="Helical" evidence="11">
    <location>
        <begin position="40"/>
        <end position="65"/>
    </location>
</feature>
<evidence type="ECO:0000256" key="5">
    <source>
        <dbReference type="ARBA" id="ARBA00023040"/>
    </source>
</evidence>
<dbReference type="EMBL" id="CALNXI010000131">
    <property type="protein sequence ID" value="CAH3019935.1"/>
    <property type="molecule type" value="Genomic_DNA"/>
</dbReference>
<evidence type="ECO:0000256" key="10">
    <source>
        <dbReference type="RuleBase" id="RU000688"/>
    </source>
</evidence>
<keyword evidence="4 11" id="KW-1133">Transmembrane helix</keyword>
<dbReference type="PROSITE" id="PS00237">
    <property type="entry name" value="G_PROTEIN_RECEP_F1_1"/>
    <property type="match status" value="1"/>
</dbReference>
<evidence type="ECO:0000256" key="1">
    <source>
        <dbReference type="ARBA" id="ARBA00004651"/>
    </source>
</evidence>
<feature type="transmembrane region" description="Helical" evidence="11">
    <location>
        <begin position="581"/>
        <end position="601"/>
    </location>
</feature>